<feature type="compositionally biased region" description="Polar residues" evidence="1">
    <location>
        <begin position="252"/>
        <end position="266"/>
    </location>
</feature>
<feature type="region of interest" description="Disordered" evidence="1">
    <location>
        <begin position="242"/>
        <end position="266"/>
    </location>
</feature>
<dbReference type="Proteomes" id="UP000186817">
    <property type="component" value="Unassembled WGS sequence"/>
</dbReference>
<organism evidence="2 3">
    <name type="scientific">Symbiodinium microadriaticum</name>
    <name type="common">Dinoflagellate</name>
    <name type="synonym">Zooxanthella microadriatica</name>
    <dbReference type="NCBI Taxonomy" id="2951"/>
    <lineage>
        <taxon>Eukaryota</taxon>
        <taxon>Sar</taxon>
        <taxon>Alveolata</taxon>
        <taxon>Dinophyceae</taxon>
        <taxon>Suessiales</taxon>
        <taxon>Symbiodiniaceae</taxon>
        <taxon>Symbiodinium</taxon>
    </lineage>
</organism>
<dbReference type="OrthoDB" id="10366943at2759"/>
<proteinExistence type="predicted"/>
<evidence type="ECO:0000256" key="1">
    <source>
        <dbReference type="SAM" id="MobiDB-lite"/>
    </source>
</evidence>
<name>A0A1Q9CVY4_SYMMI</name>
<evidence type="ECO:0000313" key="2">
    <source>
        <dbReference type="EMBL" id="OLP87080.1"/>
    </source>
</evidence>
<comment type="caution">
    <text evidence="2">The sequence shown here is derived from an EMBL/GenBank/DDBJ whole genome shotgun (WGS) entry which is preliminary data.</text>
</comment>
<keyword evidence="3" id="KW-1185">Reference proteome</keyword>
<sequence length="266" mass="29941">MARPAFVAAKFSKGVRAYPRSKVLATQGPALYMESGRMLCTTCTHDLDHFSLLPDPRTAEWLQEDFSEDELAEKRAAVPKGRPLWYDVQCLPPRPELDDCNVLRRAFLEAQDLLLAGCTEVHFSCVLADCGETLRVLCAHPTVLPRSECIMDVFFQHVGGGTEHGCLVAAGTSCTGPVFEFYCVEQKNCSASRRPLRRRHLIQFFLDDLMDWIGPRGKRERFRVRQVSLDCVMHWPTVRDATKKPRPCADTAASTNKSAMRTAQHV</sequence>
<evidence type="ECO:0000313" key="3">
    <source>
        <dbReference type="Proteomes" id="UP000186817"/>
    </source>
</evidence>
<reference evidence="2 3" key="1">
    <citation type="submission" date="2016-02" db="EMBL/GenBank/DDBJ databases">
        <title>Genome analysis of coral dinoflagellate symbionts highlights evolutionary adaptations to a symbiotic lifestyle.</title>
        <authorList>
            <person name="Aranda M."/>
            <person name="Li Y."/>
            <person name="Liew Y.J."/>
            <person name="Baumgarten S."/>
            <person name="Simakov O."/>
            <person name="Wilson M."/>
            <person name="Piel J."/>
            <person name="Ashoor H."/>
            <person name="Bougouffa S."/>
            <person name="Bajic V.B."/>
            <person name="Ryu T."/>
            <person name="Ravasi T."/>
            <person name="Bayer T."/>
            <person name="Micklem G."/>
            <person name="Kim H."/>
            <person name="Bhak J."/>
            <person name="Lajeunesse T.C."/>
            <person name="Voolstra C.R."/>
        </authorList>
    </citation>
    <scope>NUCLEOTIDE SEQUENCE [LARGE SCALE GENOMIC DNA]</scope>
    <source>
        <strain evidence="2 3">CCMP2467</strain>
    </source>
</reference>
<accession>A0A1Q9CVY4</accession>
<protein>
    <submittedName>
        <fullName evidence="2">Uncharacterized protein</fullName>
    </submittedName>
</protein>
<dbReference type="EMBL" id="LSRX01000882">
    <property type="protein sequence ID" value="OLP87080.1"/>
    <property type="molecule type" value="Genomic_DNA"/>
</dbReference>
<dbReference type="AlphaFoldDB" id="A0A1Q9CVY4"/>
<gene>
    <name evidence="2" type="ORF">AK812_SmicGene31740</name>
</gene>